<feature type="compositionally biased region" description="Polar residues" evidence="8">
    <location>
        <begin position="115"/>
        <end position="125"/>
    </location>
</feature>
<comment type="subcellular location">
    <subcellularLocation>
        <location evidence="1">Membrane</location>
        <topology evidence="1">Multi-pass membrane protein</topology>
    </subcellularLocation>
</comment>
<dbReference type="PROSITE" id="PS50886">
    <property type="entry name" value="TRBD"/>
    <property type="match status" value="1"/>
</dbReference>
<dbReference type="SMR" id="Q869L9"/>
<dbReference type="InterPro" id="IPR022764">
    <property type="entry name" value="Peptidase_S54_rhomboid_dom"/>
</dbReference>
<gene>
    <name evidence="11" type="ORF">DDB_G0275611</name>
</gene>
<dbReference type="Proteomes" id="UP000002195">
    <property type="component" value="Unassembled WGS sequence"/>
</dbReference>
<keyword evidence="6 9" id="KW-0472">Membrane</keyword>
<dbReference type="GO" id="GO:0000049">
    <property type="term" value="F:tRNA binding"/>
    <property type="evidence" value="ECO:0007669"/>
    <property type="project" value="UniProtKB-UniRule"/>
</dbReference>
<dbReference type="SUPFAM" id="SSF50249">
    <property type="entry name" value="Nucleic acid-binding proteins"/>
    <property type="match status" value="2"/>
</dbReference>
<dbReference type="KEGG" id="ddi:DDB_G0275611"/>
<dbReference type="eggNOG" id="KOG2632">
    <property type="taxonomic scope" value="Eukaryota"/>
</dbReference>
<dbReference type="PaxDb" id="44689-DDB0167338"/>
<sequence length="458" mass="51261">MIKQLISKSIKLSFNSNNKLRSFRSFGSCCGGNNNSNNTTVAKEKVEEPKIQEITIEDFFKVDLRVAKVIACEQVQGSKKLLKLSLDLGFKKQEPTTTTTTTTPPPTETKDLETSSDTQEQNNQPELIKDIRTVYSGIKLFYEPDQLKGKNVIFVSNLKPRQMKIGKEVVISEGMVLCASSEDNKKVLYTTTDGEADPGMKMDQTNSEDGFLKRLKDKTNGYLDTLPLMTSVLISMMNFILSLVAYYLDIGYSYYSCSVGFSGCIFALLTIHCFNDNLVSLYGITRIPSKLYPWAILIITNFILPMTSFVGHLSGILIGTLYMNGYLNCFILSERRFCEIELSNNLNFITNQRGFISSSNFSCTSSFVDLGSSSSLDSNFARLKRFFVSHTNNSGGRQLGTVSSNLEQEDVEKPFSNNDNNINTEISSDNTQQQQQQQQQTASPNVLKYSPLIDMSKI</sequence>
<evidence type="ECO:0000313" key="11">
    <source>
        <dbReference type="EMBL" id="EAL69556.1"/>
    </source>
</evidence>
<feature type="transmembrane region" description="Helical" evidence="9">
    <location>
        <begin position="291"/>
        <end position="310"/>
    </location>
</feature>
<comment type="caution">
    <text evidence="11">The sequence shown here is derived from an EMBL/GenBank/DDBJ whole genome shotgun (WGS) entry which is preliminary data.</text>
</comment>
<evidence type="ECO:0000256" key="4">
    <source>
        <dbReference type="ARBA" id="ARBA00022884"/>
    </source>
</evidence>
<evidence type="ECO:0000256" key="8">
    <source>
        <dbReference type="SAM" id="MobiDB-lite"/>
    </source>
</evidence>
<accession>Q553G6</accession>
<feature type="compositionally biased region" description="Polar residues" evidence="8">
    <location>
        <begin position="415"/>
        <end position="431"/>
    </location>
</feature>
<keyword evidence="2 7" id="KW-0820">tRNA-binding</keyword>
<dbReference type="InterPro" id="IPR002547">
    <property type="entry name" value="tRNA-bd_dom"/>
</dbReference>
<keyword evidence="3 9" id="KW-0812">Transmembrane</keyword>
<evidence type="ECO:0000313" key="12">
    <source>
        <dbReference type="Proteomes" id="UP000002195"/>
    </source>
</evidence>
<organism evidence="11 12">
    <name type="scientific">Dictyostelium discoideum</name>
    <name type="common">Social amoeba</name>
    <dbReference type="NCBI Taxonomy" id="44689"/>
    <lineage>
        <taxon>Eukaryota</taxon>
        <taxon>Amoebozoa</taxon>
        <taxon>Evosea</taxon>
        <taxon>Eumycetozoa</taxon>
        <taxon>Dictyostelia</taxon>
        <taxon>Dictyosteliales</taxon>
        <taxon>Dictyosteliaceae</taxon>
        <taxon>Dictyostelium</taxon>
    </lineage>
</organism>
<dbReference type="VEuPathDB" id="AmoebaDB:DDB_G0275611"/>
<dbReference type="MEROPS" id="S54.A17"/>
<feature type="region of interest" description="Disordered" evidence="8">
    <location>
        <begin position="94"/>
        <end position="127"/>
    </location>
</feature>
<dbReference type="Pfam" id="PF01588">
    <property type="entry name" value="tRNA_bind"/>
    <property type="match status" value="1"/>
</dbReference>
<name>Q869L9_DICDI</name>
<evidence type="ECO:0000256" key="7">
    <source>
        <dbReference type="PROSITE-ProRule" id="PRU00209"/>
    </source>
</evidence>
<dbReference type="HOGENOM" id="CLU_597765_0_0_1"/>
<evidence type="ECO:0000256" key="3">
    <source>
        <dbReference type="ARBA" id="ARBA00022692"/>
    </source>
</evidence>
<keyword evidence="5 9" id="KW-1133">Transmembrane helix</keyword>
<dbReference type="PANTHER" id="PTHR11586:SF37">
    <property type="entry name" value="TRNA-BINDING DOMAIN-CONTAINING PROTEIN"/>
    <property type="match status" value="1"/>
</dbReference>
<accession>Q869L9</accession>
<dbReference type="InParanoid" id="Q869L9"/>
<dbReference type="InterPro" id="IPR012340">
    <property type="entry name" value="NA-bd_OB-fold"/>
</dbReference>
<dbReference type="GeneID" id="8620032"/>
<evidence type="ECO:0000256" key="6">
    <source>
        <dbReference type="ARBA" id="ARBA00023136"/>
    </source>
</evidence>
<reference evidence="11 12" key="1">
    <citation type="journal article" date="2005" name="Nature">
        <title>The genome of the social amoeba Dictyostelium discoideum.</title>
        <authorList>
            <consortium name="The Dictyostelium discoideum Sequencing Consortium"/>
            <person name="Eichinger L."/>
            <person name="Pachebat J.A."/>
            <person name="Glockner G."/>
            <person name="Rajandream M.A."/>
            <person name="Sucgang R."/>
            <person name="Berriman M."/>
            <person name="Song J."/>
            <person name="Olsen R."/>
            <person name="Szafranski K."/>
            <person name="Xu Q."/>
            <person name="Tunggal B."/>
            <person name="Kummerfeld S."/>
            <person name="Madera M."/>
            <person name="Konfortov B.A."/>
            <person name="Rivero F."/>
            <person name="Bankier A.T."/>
            <person name="Lehmann R."/>
            <person name="Hamlin N."/>
            <person name="Davies R."/>
            <person name="Gaudet P."/>
            <person name="Fey P."/>
            <person name="Pilcher K."/>
            <person name="Chen G."/>
            <person name="Saunders D."/>
            <person name="Sodergren E."/>
            <person name="Davis P."/>
            <person name="Kerhornou A."/>
            <person name="Nie X."/>
            <person name="Hall N."/>
            <person name="Anjard C."/>
            <person name="Hemphill L."/>
            <person name="Bason N."/>
            <person name="Farbrother P."/>
            <person name="Desany B."/>
            <person name="Just E."/>
            <person name="Morio T."/>
            <person name="Rost R."/>
            <person name="Churcher C."/>
            <person name="Cooper J."/>
            <person name="Haydock S."/>
            <person name="van Driessche N."/>
            <person name="Cronin A."/>
            <person name="Goodhead I."/>
            <person name="Muzny D."/>
            <person name="Mourier T."/>
            <person name="Pain A."/>
            <person name="Lu M."/>
            <person name="Harper D."/>
            <person name="Lindsay R."/>
            <person name="Hauser H."/>
            <person name="James K."/>
            <person name="Quiles M."/>
            <person name="Madan Babu M."/>
            <person name="Saito T."/>
            <person name="Buchrieser C."/>
            <person name="Wardroper A."/>
            <person name="Felder M."/>
            <person name="Thangavelu M."/>
            <person name="Johnson D."/>
            <person name="Knights A."/>
            <person name="Loulseged H."/>
            <person name="Mungall K."/>
            <person name="Oliver K."/>
            <person name="Price C."/>
            <person name="Quail M.A."/>
            <person name="Urushihara H."/>
            <person name="Hernandez J."/>
            <person name="Rabbinowitsch E."/>
            <person name="Steffen D."/>
            <person name="Sanders M."/>
            <person name="Ma J."/>
            <person name="Kohara Y."/>
            <person name="Sharp S."/>
            <person name="Simmonds M."/>
            <person name="Spiegler S."/>
            <person name="Tivey A."/>
            <person name="Sugano S."/>
            <person name="White B."/>
            <person name="Walker D."/>
            <person name="Woodward J."/>
            <person name="Winckler T."/>
            <person name="Tanaka Y."/>
            <person name="Shaulsky G."/>
            <person name="Schleicher M."/>
            <person name="Weinstock G."/>
            <person name="Rosenthal A."/>
            <person name="Cox E.C."/>
            <person name="Chisholm R.L."/>
            <person name="Gibbs R."/>
            <person name="Loomis W.F."/>
            <person name="Platzer M."/>
            <person name="Kay R.R."/>
            <person name="Williams J."/>
            <person name="Dear P.H."/>
            <person name="Noegel A.A."/>
            <person name="Barrell B."/>
            <person name="Kuspa A."/>
        </authorList>
    </citation>
    <scope>NUCLEOTIDE SEQUENCE [LARGE SCALE GENOMIC DNA]</scope>
    <source>
        <strain evidence="11 12">AX4</strain>
    </source>
</reference>
<dbReference type="PANTHER" id="PTHR11586">
    <property type="entry name" value="TRNA-AMINOACYLATION COFACTOR ARC1 FAMILY MEMBER"/>
    <property type="match status" value="1"/>
</dbReference>
<dbReference type="GO" id="GO:0004252">
    <property type="term" value="F:serine-type endopeptidase activity"/>
    <property type="evidence" value="ECO:0007669"/>
    <property type="project" value="InterPro"/>
</dbReference>
<dbReference type="Gene3D" id="2.40.50.140">
    <property type="entry name" value="Nucleic acid-binding proteins"/>
    <property type="match status" value="1"/>
</dbReference>
<evidence type="ECO:0000256" key="9">
    <source>
        <dbReference type="SAM" id="Phobius"/>
    </source>
</evidence>
<evidence type="ECO:0000256" key="5">
    <source>
        <dbReference type="ARBA" id="ARBA00022989"/>
    </source>
</evidence>
<dbReference type="EMBL" id="AAFI02000013">
    <property type="protein sequence ID" value="EAL69556.1"/>
    <property type="molecule type" value="Genomic_DNA"/>
</dbReference>
<protein>
    <recommendedName>
        <fullName evidence="10">tRNA-binding domain-containing protein</fullName>
    </recommendedName>
</protein>
<dbReference type="SUPFAM" id="SSF144091">
    <property type="entry name" value="Rhomboid-like"/>
    <property type="match status" value="1"/>
</dbReference>
<proteinExistence type="predicted"/>
<evidence type="ECO:0000256" key="2">
    <source>
        <dbReference type="ARBA" id="ARBA00022555"/>
    </source>
</evidence>
<keyword evidence="12" id="KW-1185">Reference proteome</keyword>
<evidence type="ECO:0000259" key="10">
    <source>
        <dbReference type="PROSITE" id="PS50886"/>
    </source>
</evidence>
<dbReference type="AlphaFoldDB" id="Q869L9"/>
<dbReference type="RefSeq" id="XP_643447.1">
    <property type="nucleotide sequence ID" value="XM_638355.1"/>
</dbReference>
<dbReference type="Gene3D" id="1.20.1540.10">
    <property type="entry name" value="Rhomboid-like"/>
    <property type="match status" value="1"/>
</dbReference>
<dbReference type="InterPro" id="IPR051270">
    <property type="entry name" value="Tyrosine-tRNA_ligase_regulator"/>
</dbReference>
<keyword evidence="4 7" id="KW-0694">RNA-binding</keyword>
<feature type="region of interest" description="Disordered" evidence="8">
    <location>
        <begin position="407"/>
        <end position="458"/>
    </location>
</feature>
<dbReference type="GO" id="GO:0016020">
    <property type="term" value="C:membrane"/>
    <property type="evidence" value="ECO:0007669"/>
    <property type="project" value="UniProtKB-SubCell"/>
</dbReference>
<dbReference type="InterPro" id="IPR035952">
    <property type="entry name" value="Rhomboid-like_sf"/>
</dbReference>
<feature type="transmembrane region" description="Helical" evidence="9">
    <location>
        <begin position="222"/>
        <end position="246"/>
    </location>
</feature>
<dbReference type="dictyBase" id="DDB_G0349377"/>
<evidence type="ECO:0000256" key="1">
    <source>
        <dbReference type="ARBA" id="ARBA00004141"/>
    </source>
</evidence>
<feature type="domain" description="TRNA-binding" evidence="10">
    <location>
        <begin position="58"/>
        <end position="203"/>
    </location>
</feature>
<dbReference type="Pfam" id="PF01694">
    <property type="entry name" value="Rhomboid"/>
    <property type="match status" value="1"/>
</dbReference>
<feature type="transmembrane region" description="Helical" evidence="9">
    <location>
        <begin position="252"/>
        <end position="271"/>
    </location>
</feature>